<dbReference type="Proteomes" id="UP000535305">
    <property type="component" value="Unassembled WGS sequence"/>
</dbReference>
<accession>A0A7U8B4N5</accession>
<gene>
    <name evidence="1" type="ORF">CT510_07965</name>
</gene>
<comment type="caution">
    <text evidence="1">The sequence shown here is derived from an EMBL/GenBank/DDBJ whole genome shotgun (WGS) entry which is preliminary data.</text>
</comment>
<proteinExistence type="predicted"/>
<keyword evidence="2" id="KW-1185">Reference proteome</keyword>
<evidence type="ECO:0000313" key="1">
    <source>
        <dbReference type="EMBL" id="EAJ1622565.1"/>
    </source>
</evidence>
<reference evidence="1 2" key="1">
    <citation type="submission" date="2018-06" db="EMBL/GenBank/DDBJ databases">
        <authorList>
            <consortium name="PulseNet: The National Subtyping Network for Foodborne Disease Surveillance"/>
            <person name="Tarr C.L."/>
            <person name="Trees E."/>
            <person name="Katz L.S."/>
            <person name="Carleton-Romer H.A."/>
            <person name="Stroika S."/>
            <person name="Kucerova Z."/>
            <person name="Roache K.F."/>
            <person name="Sabol A.L."/>
            <person name="Besser J."/>
            <person name="Gerner-Smidt P."/>
        </authorList>
    </citation>
    <scope>NUCLEOTIDE SEQUENCE [LARGE SCALE GENOMIC DNA]</scope>
    <source>
        <strain evidence="1 2">PNUSAC003104</strain>
    </source>
</reference>
<evidence type="ECO:0008006" key="3">
    <source>
        <dbReference type="Google" id="ProtNLM"/>
    </source>
</evidence>
<sequence>MNKNNLFRNLWERRKNRLRNSFDKRLGKYFVKHYSKIQQNYNFIFFSYTASGQYAFAKFLMLCGLNQAHLAKDGELHYNDAVNNLKNSTQRNFIAINHYQSKKSVNYSHFLSDSVPIVITLRDPIQRTLSVINKSVDFKSVLKNRKKLYRLSDDINKALCEPTYGFLFNKAYYPANIPSVSLTKVIIEKINFNYQSDLTPFLTNKGGGG</sequence>
<evidence type="ECO:0000313" key="2">
    <source>
        <dbReference type="Proteomes" id="UP000535305"/>
    </source>
</evidence>
<name>A0A7U8B4N5_CAMUP</name>
<organism evidence="1 2">
    <name type="scientific">Campylobacter upsaliensis</name>
    <dbReference type="NCBI Taxonomy" id="28080"/>
    <lineage>
        <taxon>Bacteria</taxon>
        <taxon>Pseudomonadati</taxon>
        <taxon>Campylobacterota</taxon>
        <taxon>Epsilonproteobacteria</taxon>
        <taxon>Campylobacterales</taxon>
        <taxon>Campylobacteraceae</taxon>
        <taxon>Campylobacter</taxon>
    </lineage>
</organism>
<protein>
    <recommendedName>
        <fullName evidence="3">Sulfotransferase domain-containing protein</fullName>
    </recommendedName>
</protein>
<dbReference type="EMBL" id="AABVLA010000038">
    <property type="protein sequence ID" value="EAJ1622565.1"/>
    <property type="molecule type" value="Genomic_DNA"/>
</dbReference>
<dbReference type="AlphaFoldDB" id="A0A7U8B4N5"/>
<dbReference type="RefSeq" id="WP_115632700.1">
    <property type="nucleotide sequence ID" value="NZ_UFVA01000001.1"/>
</dbReference>